<evidence type="ECO:0000256" key="6">
    <source>
        <dbReference type="SAM" id="Phobius"/>
    </source>
</evidence>
<evidence type="ECO:0000256" key="1">
    <source>
        <dbReference type="ARBA" id="ARBA00004141"/>
    </source>
</evidence>
<feature type="transmembrane region" description="Helical" evidence="6">
    <location>
        <begin position="41"/>
        <end position="60"/>
    </location>
</feature>
<accession>A0A6N7X2A7</accession>
<evidence type="ECO:0000313" key="9">
    <source>
        <dbReference type="Proteomes" id="UP000440713"/>
    </source>
</evidence>
<dbReference type="GO" id="GO:0000271">
    <property type="term" value="P:polysaccharide biosynthetic process"/>
    <property type="evidence" value="ECO:0007669"/>
    <property type="project" value="InterPro"/>
</dbReference>
<dbReference type="AlphaFoldDB" id="A0A6N7X2A7"/>
<keyword evidence="4 6" id="KW-1133">Transmembrane helix</keyword>
<dbReference type="Pfam" id="PF04138">
    <property type="entry name" value="GtrA_DPMS_TM"/>
    <property type="match status" value="1"/>
</dbReference>
<keyword evidence="9" id="KW-1185">Reference proteome</keyword>
<dbReference type="RefSeq" id="WP_154537620.1">
    <property type="nucleotide sequence ID" value="NZ_VUNE01000002.1"/>
</dbReference>
<organism evidence="8 9">
    <name type="scientific">Peptostreptococcus porci</name>
    <dbReference type="NCBI Taxonomy" id="2652282"/>
    <lineage>
        <taxon>Bacteria</taxon>
        <taxon>Bacillati</taxon>
        <taxon>Bacillota</taxon>
        <taxon>Clostridia</taxon>
        <taxon>Peptostreptococcales</taxon>
        <taxon>Peptostreptococcaceae</taxon>
        <taxon>Peptostreptococcus</taxon>
    </lineage>
</organism>
<reference evidence="8 9" key="1">
    <citation type="submission" date="2019-08" db="EMBL/GenBank/DDBJ databases">
        <title>In-depth cultivation of the pig gut microbiome towards novel bacterial diversity and tailored functional studies.</title>
        <authorList>
            <person name="Wylensek D."/>
            <person name="Hitch T.C.A."/>
            <person name="Clavel T."/>
        </authorList>
    </citation>
    <scope>NUCLEOTIDE SEQUENCE [LARGE SCALE GENOMIC DNA]</scope>
    <source>
        <strain evidence="8 9">WCA-SAB-591-4A-A</strain>
    </source>
</reference>
<feature type="transmembrane region" description="Helical" evidence="6">
    <location>
        <begin position="115"/>
        <end position="134"/>
    </location>
</feature>
<dbReference type="PANTHER" id="PTHR38459">
    <property type="entry name" value="PROPHAGE BACTOPRENOL-LINKED GLUCOSE TRANSLOCASE HOMOLOG"/>
    <property type="match status" value="1"/>
</dbReference>
<comment type="subcellular location">
    <subcellularLocation>
        <location evidence="1">Membrane</location>
        <topology evidence="1">Multi-pass membrane protein</topology>
    </subcellularLocation>
</comment>
<evidence type="ECO:0000256" key="5">
    <source>
        <dbReference type="ARBA" id="ARBA00023136"/>
    </source>
</evidence>
<protein>
    <submittedName>
        <fullName evidence="8">GtrA family protein</fullName>
    </submittedName>
</protein>
<dbReference type="PANTHER" id="PTHR38459:SF5">
    <property type="entry name" value="CELL WALL TEICHOIC ACID GLYCOSYLATION PROTEIN GTCA"/>
    <property type="match status" value="1"/>
</dbReference>
<name>A0A6N7X2A7_9FIRM</name>
<keyword evidence="3 6" id="KW-0812">Transmembrane</keyword>
<dbReference type="Proteomes" id="UP000440713">
    <property type="component" value="Unassembled WGS sequence"/>
</dbReference>
<gene>
    <name evidence="8" type="ORF">FYJ71_04425</name>
</gene>
<feature type="transmembrane region" description="Helical" evidence="6">
    <location>
        <begin position="14"/>
        <end position="35"/>
    </location>
</feature>
<evidence type="ECO:0000256" key="2">
    <source>
        <dbReference type="ARBA" id="ARBA00009399"/>
    </source>
</evidence>
<evidence type="ECO:0000256" key="3">
    <source>
        <dbReference type="ARBA" id="ARBA00022692"/>
    </source>
</evidence>
<dbReference type="InterPro" id="IPR007267">
    <property type="entry name" value="GtrA_DPMS_TM"/>
</dbReference>
<feature type="domain" description="GtrA/DPMS transmembrane" evidence="7">
    <location>
        <begin position="17"/>
        <end position="134"/>
    </location>
</feature>
<evidence type="ECO:0000259" key="7">
    <source>
        <dbReference type="Pfam" id="PF04138"/>
    </source>
</evidence>
<proteinExistence type="inferred from homology"/>
<comment type="caution">
    <text evidence="8">The sequence shown here is derived from an EMBL/GenBank/DDBJ whole genome shotgun (WGS) entry which is preliminary data.</text>
</comment>
<dbReference type="InterPro" id="IPR051401">
    <property type="entry name" value="GtrA_CellWall_Glycosyl"/>
</dbReference>
<feature type="transmembrane region" description="Helical" evidence="6">
    <location>
        <begin position="81"/>
        <end position="103"/>
    </location>
</feature>
<keyword evidence="5 6" id="KW-0472">Membrane</keyword>
<dbReference type="GO" id="GO:0005886">
    <property type="term" value="C:plasma membrane"/>
    <property type="evidence" value="ECO:0007669"/>
    <property type="project" value="TreeGrafter"/>
</dbReference>
<comment type="similarity">
    <text evidence="2">Belongs to the GtrA family.</text>
</comment>
<sequence>MQKILDILSKNREIINYLVFGVLTTIVNFMVYFFAKEVIDIYYLYANVIAWFISVLFAYVTNRAFVFEKVNFGFYPILREVVLFIVARLLSGAIETVLLFLMVELIRMGSDISKVLVAVVVVVLNYVFSKLIIFKEKKND</sequence>
<dbReference type="EMBL" id="VUNE01000002">
    <property type="protein sequence ID" value="MST62221.1"/>
    <property type="molecule type" value="Genomic_DNA"/>
</dbReference>
<evidence type="ECO:0000256" key="4">
    <source>
        <dbReference type="ARBA" id="ARBA00022989"/>
    </source>
</evidence>
<evidence type="ECO:0000313" key="8">
    <source>
        <dbReference type="EMBL" id="MST62221.1"/>
    </source>
</evidence>